<reference evidence="2 3" key="1">
    <citation type="submission" date="2016-04" db="EMBL/GenBank/DDBJ databases">
        <authorList>
            <person name="Chen L."/>
            <person name="Zhuang W."/>
            <person name="Wang G."/>
        </authorList>
    </citation>
    <scope>NUCLEOTIDE SEQUENCE [LARGE SCALE GENOMIC DNA]</scope>
    <source>
        <strain evidence="3">GR20</strain>
    </source>
</reference>
<sequence length="185" mass="20996">MKQLVLICLLAGYHPCFAQNVGLKELLQVMEAPSVEWVGQYLSPMGYFAEYAKIDGLVSKAKWSFKTGKTPDAPTMAELYQVNDPSGLKLVYTTSNASFYTNIVNQVALYNFQFKQATPENEQVKLYFNNPTYQLQLEMVPDARQEKLYTITLRPINSSQTSNSRPGSKISQTWLRFDKMGVVNQ</sequence>
<gene>
    <name evidence="2" type="ORF">A4D02_19635</name>
</gene>
<dbReference type="EMBL" id="LWBO01000002">
    <property type="protein sequence ID" value="OQP53909.1"/>
    <property type="molecule type" value="Genomic_DNA"/>
</dbReference>
<protein>
    <submittedName>
        <fullName evidence="2">Uncharacterized protein</fullName>
    </submittedName>
</protein>
<dbReference type="Proteomes" id="UP000192277">
    <property type="component" value="Unassembled WGS sequence"/>
</dbReference>
<feature type="signal peptide" evidence="1">
    <location>
        <begin position="1"/>
        <end position="18"/>
    </location>
</feature>
<keyword evidence="1" id="KW-0732">Signal</keyword>
<organism evidence="2 3">
    <name type="scientific">Niastella koreensis</name>
    <dbReference type="NCBI Taxonomy" id="354356"/>
    <lineage>
        <taxon>Bacteria</taxon>
        <taxon>Pseudomonadati</taxon>
        <taxon>Bacteroidota</taxon>
        <taxon>Chitinophagia</taxon>
        <taxon>Chitinophagales</taxon>
        <taxon>Chitinophagaceae</taxon>
        <taxon>Niastella</taxon>
    </lineage>
</organism>
<proteinExistence type="predicted"/>
<feature type="chain" id="PRO_5045500995" evidence="1">
    <location>
        <begin position="19"/>
        <end position="185"/>
    </location>
</feature>
<accession>A0ABX3P6D7</accession>
<comment type="caution">
    <text evidence="2">The sequence shown here is derived from an EMBL/GenBank/DDBJ whole genome shotgun (WGS) entry which is preliminary data.</text>
</comment>
<evidence type="ECO:0000313" key="2">
    <source>
        <dbReference type="EMBL" id="OQP53909.1"/>
    </source>
</evidence>
<keyword evidence="3" id="KW-1185">Reference proteome</keyword>
<dbReference type="RefSeq" id="WP_014223461.1">
    <property type="nucleotide sequence ID" value="NZ_LWBO01000002.1"/>
</dbReference>
<evidence type="ECO:0000256" key="1">
    <source>
        <dbReference type="SAM" id="SignalP"/>
    </source>
</evidence>
<evidence type="ECO:0000313" key="3">
    <source>
        <dbReference type="Proteomes" id="UP000192277"/>
    </source>
</evidence>
<name>A0ABX3P6D7_9BACT</name>